<dbReference type="EMBL" id="CP001032">
    <property type="protein sequence ID" value="ACB77378.1"/>
    <property type="molecule type" value="Genomic_DNA"/>
</dbReference>
<dbReference type="InterPro" id="IPR026881">
    <property type="entry name" value="WYL_dom"/>
</dbReference>
<dbReference type="InterPro" id="IPR057727">
    <property type="entry name" value="WCX_dom"/>
</dbReference>
<dbReference type="InterPro" id="IPR028349">
    <property type="entry name" value="PafC-like"/>
</dbReference>
<dbReference type="SUPFAM" id="SSF46785">
    <property type="entry name" value="Winged helix' DNA-binding domain"/>
    <property type="match status" value="1"/>
</dbReference>
<protein>
    <submittedName>
        <fullName evidence="4">Helix-turn-helix type 11 domain protein</fullName>
    </submittedName>
</protein>
<organism evidence="4 5">
    <name type="scientific">Opitutus terrae (strain DSM 11246 / JCM 15787 / PB90-1)</name>
    <dbReference type="NCBI Taxonomy" id="452637"/>
    <lineage>
        <taxon>Bacteria</taxon>
        <taxon>Pseudomonadati</taxon>
        <taxon>Verrucomicrobiota</taxon>
        <taxon>Opitutia</taxon>
        <taxon>Opitutales</taxon>
        <taxon>Opitutaceae</taxon>
        <taxon>Opitutus</taxon>
    </lineage>
</organism>
<dbReference type="PANTHER" id="PTHR34580">
    <property type="match status" value="1"/>
</dbReference>
<dbReference type="InterPro" id="IPR001034">
    <property type="entry name" value="DeoR_HTH"/>
</dbReference>
<dbReference type="InterPro" id="IPR051534">
    <property type="entry name" value="CBASS_pafABC_assoc_protein"/>
</dbReference>
<feature type="domain" description="HTH deoR-type" evidence="3">
    <location>
        <begin position="3"/>
        <end position="58"/>
    </location>
</feature>
<proteinExistence type="predicted"/>
<dbReference type="Gene3D" id="1.10.10.10">
    <property type="entry name" value="Winged helix-like DNA-binding domain superfamily/Winged helix DNA-binding domain"/>
    <property type="match status" value="1"/>
</dbReference>
<keyword evidence="1" id="KW-0805">Transcription regulation</keyword>
<dbReference type="AlphaFoldDB" id="B2A042"/>
<dbReference type="STRING" id="452637.Oter_4104"/>
<dbReference type="eggNOG" id="COG2378">
    <property type="taxonomic scope" value="Bacteria"/>
</dbReference>
<reference evidence="4 5" key="1">
    <citation type="journal article" date="2011" name="J. Bacteriol.">
        <title>Genome sequence of the verrucomicrobium Opitutus terrae PB90-1, an abundant inhabitant of rice paddy soil ecosystems.</title>
        <authorList>
            <person name="van Passel M.W."/>
            <person name="Kant R."/>
            <person name="Palva A."/>
            <person name="Copeland A."/>
            <person name="Lucas S."/>
            <person name="Lapidus A."/>
            <person name="Glavina del Rio T."/>
            <person name="Pitluck S."/>
            <person name="Goltsman E."/>
            <person name="Clum A."/>
            <person name="Sun H."/>
            <person name="Schmutz J."/>
            <person name="Larimer F.W."/>
            <person name="Land M.L."/>
            <person name="Hauser L."/>
            <person name="Kyrpides N."/>
            <person name="Mikhailova N."/>
            <person name="Richardson P.P."/>
            <person name="Janssen P.H."/>
            <person name="de Vos W.M."/>
            <person name="Smidt H."/>
        </authorList>
    </citation>
    <scope>NUCLEOTIDE SEQUENCE [LARGE SCALE GENOMIC DNA]</scope>
    <source>
        <strain evidence="5">DSM 11246 / JCM 15787 / PB90-1</strain>
    </source>
</reference>
<dbReference type="GO" id="GO:0003700">
    <property type="term" value="F:DNA-binding transcription factor activity"/>
    <property type="evidence" value="ECO:0007669"/>
    <property type="project" value="InterPro"/>
</dbReference>
<dbReference type="InterPro" id="IPR013196">
    <property type="entry name" value="HTH_11"/>
</dbReference>
<dbReference type="InterPro" id="IPR036388">
    <property type="entry name" value="WH-like_DNA-bd_sf"/>
</dbReference>
<dbReference type="PANTHER" id="PTHR34580:SF1">
    <property type="entry name" value="PROTEIN PAFC"/>
    <property type="match status" value="1"/>
</dbReference>
<evidence type="ECO:0000256" key="1">
    <source>
        <dbReference type="ARBA" id="ARBA00023015"/>
    </source>
</evidence>
<keyword evidence="2" id="KW-0804">Transcription</keyword>
<dbReference type="InterPro" id="IPR036390">
    <property type="entry name" value="WH_DNA-bd_sf"/>
</dbReference>
<dbReference type="Proteomes" id="UP000007013">
    <property type="component" value="Chromosome"/>
</dbReference>
<evidence type="ECO:0000313" key="4">
    <source>
        <dbReference type="EMBL" id="ACB77378.1"/>
    </source>
</evidence>
<keyword evidence="5" id="KW-1185">Reference proteome</keyword>
<dbReference type="PROSITE" id="PS51000">
    <property type="entry name" value="HTH_DEOR_2"/>
    <property type="match status" value="1"/>
</dbReference>
<dbReference type="Pfam" id="PF08279">
    <property type="entry name" value="HTH_11"/>
    <property type="match status" value="1"/>
</dbReference>
<dbReference type="HOGENOM" id="CLU_041141_5_1_0"/>
<dbReference type="OrthoDB" id="9815009at2"/>
<evidence type="ECO:0000313" key="5">
    <source>
        <dbReference type="Proteomes" id="UP000007013"/>
    </source>
</evidence>
<dbReference type="RefSeq" id="WP_012376906.1">
    <property type="nucleotide sequence ID" value="NC_010571.1"/>
</dbReference>
<gene>
    <name evidence="4" type="ordered locus">Oter_4104</name>
</gene>
<dbReference type="PROSITE" id="PS52050">
    <property type="entry name" value="WYL"/>
    <property type="match status" value="1"/>
</dbReference>
<evidence type="ECO:0000256" key="2">
    <source>
        <dbReference type="ARBA" id="ARBA00023163"/>
    </source>
</evidence>
<sequence>MNRTDRLVAMVMYLQGRRVVKAEELARHFEVNIRTIYRDVAALGEAGVPVAGEAGVGYSLVRGYHLPPVMFTAEEAIALFIGGEMVKQFADASLTGPMDSAVLKIRSVLPRERQDDLERLTRATAIFGSPRLSTGIDQRTLLPIEQAIVSSRVLRMTYRGRARAEETRRDVEPLGVTYHDGVWYLVAWCRLRKDLRYFRLDRVRALEVLGERFAPRPDFSLRRFLEQNMDDRERVAAKIWFAEDALDRVRRESYNGVVALRPEGAGAEVELKTFSLEWLARWILSFGAEAEARSPAKLRALVRQEAEAVAQRYGDA</sequence>
<evidence type="ECO:0000259" key="3">
    <source>
        <dbReference type="PROSITE" id="PS51000"/>
    </source>
</evidence>
<dbReference type="Pfam" id="PF25583">
    <property type="entry name" value="WCX"/>
    <property type="match status" value="1"/>
</dbReference>
<dbReference type="KEGG" id="ote:Oter_4104"/>
<dbReference type="Pfam" id="PF13280">
    <property type="entry name" value="WYL"/>
    <property type="match status" value="1"/>
</dbReference>
<dbReference type="PIRSF" id="PIRSF016838">
    <property type="entry name" value="PafC"/>
    <property type="match status" value="1"/>
</dbReference>
<accession>B2A042</accession>
<name>B2A042_OPITP</name>